<sequence length="48" mass="5483">MQKSFQEKLTAKISALKVARKSIQEINVSDNDKKKKDKVKSSIGWGKY</sequence>
<dbReference type="Pfam" id="PF03978">
    <property type="entry name" value="Borrelia_REV"/>
    <property type="match status" value="1"/>
</dbReference>
<dbReference type="Proteomes" id="UP000555838">
    <property type="component" value="Unassembled WGS sequence"/>
</dbReference>
<protein>
    <submittedName>
        <fullName evidence="2">Uncharacterized protein</fullName>
    </submittedName>
</protein>
<reference evidence="2 3" key="1">
    <citation type="submission" date="2020-08" db="EMBL/GenBank/DDBJ databases">
        <title>Genomic Encyclopedia of Type Strains, Phase IV (KMG-IV): sequencing the most valuable type-strain genomes for metagenomic binning, comparative biology and taxonomic classification.</title>
        <authorList>
            <person name="Goeker M."/>
        </authorList>
    </citation>
    <scope>NUCLEOTIDE SEQUENCE [LARGE SCALE GENOMIC DNA]</scope>
    <source>
        <strain evidence="2 3">DSM 24625</strain>
    </source>
</reference>
<evidence type="ECO:0000256" key="1">
    <source>
        <dbReference type="SAM" id="MobiDB-lite"/>
    </source>
</evidence>
<dbReference type="EMBL" id="JACHFG010000007">
    <property type="protein sequence ID" value="MBB6043415.1"/>
    <property type="molecule type" value="Genomic_DNA"/>
</dbReference>
<accession>A0ABR6PAW6</accession>
<comment type="caution">
    <text evidence="2">The sequence shown here is derived from an EMBL/GenBank/DDBJ whole genome shotgun (WGS) entry which is preliminary data.</text>
</comment>
<evidence type="ECO:0000313" key="2">
    <source>
        <dbReference type="EMBL" id="MBB6043415.1"/>
    </source>
</evidence>
<name>A0ABR6PAW6_9SPIR</name>
<evidence type="ECO:0000313" key="3">
    <source>
        <dbReference type="Proteomes" id="UP000555838"/>
    </source>
</evidence>
<gene>
    <name evidence="2" type="ORF">HNP68_001037</name>
</gene>
<proteinExistence type="predicted"/>
<keyword evidence="3" id="KW-1185">Reference proteome</keyword>
<feature type="region of interest" description="Disordered" evidence="1">
    <location>
        <begin position="29"/>
        <end position="48"/>
    </location>
</feature>
<organism evidence="2 3">
    <name type="scientific">Borreliella yangtzensis</name>
    <dbReference type="NCBI Taxonomy" id="683292"/>
    <lineage>
        <taxon>Bacteria</taxon>
        <taxon>Pseudomonadati</taxon>
        <taxon>Spirochaetota</taxon>
        <taxon>Spirochaetia</taxon>
        <taxon>Spirochaetales</taxon>
        <taxon>Borreliaceae</taxon>
        <taxon>Borreliella</taxon>
    </lineage>
</organism>
<dbReference type="InterPro" id="IPR007126">
    <property type="entry name" value="Borrelia_REV"/>
</dbReference>